<comment type="caution">
    <text evidence="2">The sequence shown here is derived from an EMBL/GenBank/DDBJ whole genome shotgun (WGS) entry which is preliminary data.</text>
</comment>
<dbReference type="Proteomes" id="UP001206925">
    <property type="component" value="Unassembled WGS sequence"/>
</dbReference>
<dbReference type="EMBL" id="JAMZMK010001260">
    <property type="protein sequence ID" value="KAI7755339.1"/>
    <property type="molecule type" value="Genomic_DNA"/>
</dbReference>
<gene>
    <name evidence="2" type="ORF">M8C21_029639</name>
</gene>
<name>A0AAD5D8V6_AMBAR</name>
<keyword evidence="3" id="KW-1185">Reference proteome</keyword>
<evidence type="ECO:0000256" key="1">
    <source>
        <dbReference type="SAM" id="SignalP"/>
    </source>
</evidence>
<sequence>DVGGVGWAAAVVLMVVDPVSTAIVESASGPLKVVEVPTVAIDSFAATQIQHRSAYSKFCAEMKPRSTLATIEGLRHANQPPQLPKRCQRGFDT</sequence>
<proteinExistence type="predicted"/>
<keyword evidence="1" id="KW-0732">Signal</keyword>
<feature type="chain" id="PRO_5042178518" evidence="1">
    <location>
        <begin position="22"/>
        <end position="93"/>
    </location>
</feature>
<evidence type="ECO:0000313" key="3">
    <source>
        <dbReference type="Proteomes" id="UP001206925"/>
    </source>
</evidence>
<organism evidence="2 3">
    <name type="scientific">Ambrosia artemisiifolia</name>
    <name type="common">Common ragweed</name>
    <dbReference type="NCBI Taxonomy" id="4212"/>
    <lineage>
        <taxon>Eukaryota</taxon>
        <taxon>Viridiplantae</taxon>
        <taxon>Streptophyta</taxon>
        <taxon>Embryophyta</taxon>
        <taxon>Tracheophyta</taxon>
        <taxon>Spermatophyta</taxon>
        <taxon>Magnoliopsida</taxon>
        <taxon>eudicotyledons</taxon>
        <taxon>Gunneridae</taxon>
        <taxon>Pentapetalae</taxon>
        <taxon>asterids</taxon>
        <taxon>campanulids</taxon>
        <taxon>Asterales</taxon>
        <taxon>Asteraceae</taxon>
        <taxon>Asteroideae</taxon>
        <taxon>Heliantheae alliance</taxon>
        <taxon>Heliantheae</taxon>
        <taxon>Ambrosia</taxon>
    </lineage>
</organism>
<feature type="signal peptide" evidence="1">
    <location>
        <begin position="1"/>
        <end position="21"/>
    </location>
</feature>
<dbReference type="AlphaFoldDB" id="A0AAD5D8V6"/>
<evidence type="ECO:0000313" key="2">
    <source>
        <dbReference type="EMBL" id="KAI7755339.1"/>
    </source>
</evidence>
<feature type="non-terminal residue" evidence="2">
    <location>
        <position position="93"/>
    </location>
</feature>
<reference evidence="2" key="1">
    <citation type="submission" date="2022-06" db="EMBL/GenBank/DDBJ databases">
        <title>Uncovering the hologenomic basis of an extraordinary plant invasion.</title>
        <authorList>
            <person name="Bieker V.C."/>
            <person name="Martin M.D."/>
            <person name="Gilbert T."/>
            <person name="Hodgins K."/>
            <person name="Battlay P."/>
            <person name="Petersen B."/>
            <person name="Wilson J."/>
        </authorList>
    </citation>
    <scope>NUCLEOTIDE SEQUENCE</scope>
    <source>
        <strain evidence="2">AA19_3_7</strain>
        <tissue evidence="2">Leaf</tissue>
    </source>
</reference>
<accession>A0AAD5D8V6</accession>
<protein>
    <submittedName>
        <fullName evidence="2">Uncharacterized protein</fullName>
    </submittedName>
</protein>